<evidence type="ECO:0000313" key="2">
    <source>
        <dbReference type="EMBL" id="KAJ8870278.1"/>
    </source>
</evidence>
<reference evidence="2 3" key="1">
    <citation type="submission" date="2023-02" db="EMBL/GenBank/DDBJ databases">
        <title>LHISI_Scaffold_Assembly.</title>
        <authorList>
            <person name="Stuart O.P."/>
            <person name="Cleave R."/>
            <person name="Magrath M.J.L."/>
            <person name="Mikheyev A.S."/>
        </authorList>
    </citation>
    <scope>NUCLEOTIDE SEQUENCE [LARGE SCALE GENOMIC DNA]</scope>
    <source>
        <strain evidence="2">Daus_M_001</strain>
        <tissue evidence="2">Leg muscle</tissue>
    </source>
</reference>
<keyword evidence="3" id="KW-1185">Reference proteome</keyword>
<accession>A0ABQ9GD05</accession>
<dbReference type="Proteomes" id="UP001159363">
    <property type="component" value="Chromosome 12"/>
</dbReference>
<dbReference type="InterPro" id="IPR036397">
    <property type="entry name" value="RNaseH_sf"/>
</dbReference>
<sequence>MPGVNSKHPHCERKATRGGWQEQDMLSAARKYNVPKSTLDRRRKKPFGALTSAGRGKNVTVIYAVNACGNFAPPDFIFARKREKFDLIVGAPEGLVLLAGTTGSRWLYKKQTAGLHLKEETPARRNEITEQSAENCDHPLGLHVLPTPTEISDSNPRVIDSSKKVSLTIEDICPLPAADAKSDVLPSTSAGNPQNGENHSRKSRKLATSKQEEWHYLPYSKYKEDWLMCDECKDWAHGMSQLRNHCVPSCETLKCKSFADARRIASRPRLMDVRSMKGISMPPYRELLLVLAYATRLKPSNLLPGIFLSNRLLEVARFRLHYFLSSSASFIQLQVQNCISFRPHSFIVLSENLDDAPFLVLKCEVLFIRLTFASVHELFPLTRIISAASVEFRGQTMKVRRSRNSIVRGAKKGKTLSEIQKLWEEVFRPLKVLYKDFKIKQCSPARKETAVRRSYHTGNRADHSGGGMVVIWWSMSASGVAGPVCIEGNMDRFSYLQIHKDNLKKKSAEKLGIADDCLFQHDNDPKHSAEIARLLDSTVLCISEPQLSVCKVPHRCVASYTLRPGGSGFGACFLAGLSLTQSSNEHSLLNNQVGLLEERGVTPGFSQVGIVPDDAAGRRVFSGISRFPRPFIPAEEYATGMQVDLKQGFQKCSVYCEQPILMSNEKSRSLTTLLRFLFLTVEATLGKVRMPAAQKQFFVLKLSFFPHTQLSKPVCSGENTIFAVTLNLNPQVNYETTSRRSAGIEERLHDSLSRHDSLYLYTSCAFSFASWSFLRDLHLAATQPVLVRRYPKIDRCYFTFPACKIRVFCNDTVSDANHGKRKILRVQSPTELLLTCMHRVVSVKYISLIQRDATACGVFSVTGKGNRSSGRIQELCMHTPVTALIHLQTRFRSHGIYIAFCRVPLPYLGRFHGSQICVGRPTGQGSLLVRLSCDVIVAGLILDCRGLGPARYIKSFARSNLTSARTHAYTCATATFVPREHNSALGKIREALKGILT</sequence>
<feature type="compositionally biased region" description="Polar residues" evidence="1">
    <location>
        <begin position="185"/>
        <end position="197"/>
    </location>
</feature>
<dbReference type="EMBL" id="JARBHB010000013">
    <property type="protein sequence ID" value="KAJ8870278.1"/>
    <property type="molecule type" value="Genomic_DNA"/>
</dbReference>
<feature type="region of interest" description="Disordered" evidence="1">
    <location>
        <begin position="1"/>
        <end position="20"/>
    </location>
</feature>
<comment type="caution">
    <text evidence="2">The sequence shown here is derived from an EMBL/GenBank/DDBJ whole genome shotgun (WGS) entry which is preliminary data.</text>
</comment>
<dbReference type="Gene3D" id="3.30.420.10">
    <property type="entry name" value="Ribonuclease H-like superfamily/Ribonuclease H"/>
    <property type="match status" value="1"/>
</dbReference>
<organism evidence="2 3">
    <name type="scientific">Dryococelus australis</name>
    <dbReference type="NCBI Taxonomy" id="614101"/>
    <lineage>
        <taxon>Eukaryota</taxon>
        <taxon>Metazoa</taxon>
        <taxon>Ecdysozoa</taxon>
        <taxon>Arthropoda</taxon>
        <taxon>Hexapoda</taxon>
        <taxon>Insecta</taxon>
        <taxon>Pterygota</taxon>
        <taxon>Neoptera</taxon>
        <taxon>Polyneoptera</taxon>
        <taxon>Phasmatodea</taxon>
        <taxon>Verophasmatodea</taxon>
        <taxon>Anareolatae</taxon>
        <taxon>Phasmatidae</taxon>
        <taxon>Eurycanthinae</taxon>
        <taxon>Dryococelus</taxon>
    </lineage>
</organism>
<proteinExistence type="predicted"/>
<feature type="region of interest" description="Disordered" evidence="1">
    <location>
        <begin position="180"/>
        <end position="207"/>
    </location>
</feature>
<evidence type="ECO:0008006" key="4">
    <source>
        <dbReference type="Google" id="ProtNLM"/>
    </source>
</evidence>
<name>A0ABQ9GD05_9NEOP</name>
<gene>
    <name evidence="2" type="ORF">PR048_029299</name>
</gene>
<evidence type="ECO:0000313" key="3">
    <source>
        <dbReference type="Proteomes" id="UP001159363"/>
    </source>
</evidence>
<evidence type="ECO:0000256" key="1">
    <source>
        <dbReference type="SAM" id="MobiDB-lite"/>
    </source>
</evidence>
<protein>
    <recommendedName>
        <fullName evidence="4">HTH psq-type domain-containing protein</fullName>
    </recommendedName>
</protein>